<reference evidence="3 4" key="1">
    <citation type="submission" date="2019-06" db="EMBL/GenBank/DDBJ databases">
        <title>Sequencing the genomes of 1000 actinobacteria strains.</title>
        <authorList>
            <person name="Klenk H.-P."/>
        </authorList>
    </citation>
    <scope>NUCLEOTIDE SEQUENCE [LARGE SCALE GENOMIC DNA]</scope>
    <source>
        <strain evidence="3 4">DSM 45671</strain>
    </source>
</reference>
<sequence length="305" mass="33137">MPRLHHPITIHYFTRAGITTHDGAMTSLTDLLDGWQPPSVEMTRRVDPWCAAAFADLCDAPRPGLLPPLWHWFVLLDHPAGSNTGADGHPADAPFLPPIPGRRRMFAGGRLRQAAPIPLGAWLASRSAVSDVKVKTGRTGEMAFVTVRTELFVDDALVGVDEQDIVYRSEPPGTPPRTLPAPETGGADPEGEWRVELDTDPVLLFRFSALTYNGHRIHYDQPYATQVEGYPGLVVHGPLLTLLALELPRRHAPDRPVRSFEYRLVRPAFAPSRIVSAGRARGSDVDVVVAAQGAGPSLTAKVGLA</sequence>
<dbReference type="Pfam" id="PF13452">
    <property type="entry name" value="FAS1_DH_region"/>
    <property type="match status" value="1"/>
</dbReference>
<dbReference type="PANTHER" id="PTHR28152:SF1">
    <property type="entry name" value="HYDROXYACYL-THIOESTER DEHYDRATASE TYPE 2, MITOCHONDRIAL"/>
    <property type="match status" value="1"/>
</dbReference>
<evidence type="ECO:0000313" key="3">
    <source>
        <dbReference type="EMBL" id="TWF80635.1"/>
    </source>
</evidence>
<dbReference type="Proteomes" id="UP000321261">
    <property type="component" value="Unassembled WGS sequence"/>
</dbReference>
<organism evidence="3 4">
    <name type="scientific">Pseudonocardia hierapolitana</name>
    <dbReference type="NCBI Taxonomy" id="1128676"/>
    <lineage>
        <taxon>Bacteria</taxon>
        <taxon>Bacillati</taxon>
        <taxon>Actinomycetota</taxon>
        <taxon>Actinomycetes</taxon>
        <taxon>Pseudonocardiales</taxon>
        <taxon>Pseudonocardiaceae</taxon>
        <taxon>Pseudonocardia</taxon>
    </lineage>
</organism>
<evidence type="ECO:0000259" key="2">
    <source>
        <dbReference type="Pfam" id="PF13452"/>
    </source>
</evidence>
<protein>
    <submittedName>
        <fullName evidence="3">3-methylfumaryl-CoA hydratase</fullName>
    </submittedName>
</protein>
<feature type="region of interest" description="Disordered" evidence="1">
    <location>
        <begin position="166"/>
        <end position="190"/>
    </location>
</feature>
<dbReference type="GO" id="GO:0019171">
    <property type="term" value="F:(3R)-hydroxyacyl-[acyl-carrier-protein] dehydratase activity"/>
    <property type="evidence" value="ECO:0007669"/>
    <property type="project" value="TreeGrafter"/>
</dbReference>
<dbReference type="InterPro" id="IPR029069">
    <property type="entry name" value="HotDog_dom_sf"/>
</dbReference>
<evidence type="ECO:0000256" key="1">
    <source>
        <dbReference type="SAM" id="MobiDB-lite"/>
    </source>
</evidence>
<dbReference type="EMBL" id="VIWU01000001">
    <property type="protein sequence ID" value="TWF80635.1"/>
    <property type="molecule type" value="Genomic_DNA"/>
</dbReference>
<feature type="domain" description="FAS1-like dehydratase" evidence="2">
    <location>
        <begin position="95"/>
        <end position="153"/>
    </location>
</feature>
<dbReference type="InterPro" id="IPR052741">
    <property type="entry name" value="Mitochondrial_HTD2"/>
</dbReference>
<dbReference type="AlphaFoldDB" id="A0A561T0M0"/>
<evidence type="ECO:0000313" key="4">
    <source>
        <dbReference type="Proteomes" id="UP000321261"/>
    </source>
</evidence>
<dbReference type="SUPFAM" id="SSF54637">
    <property type="entry name" value="Thioesterase/thiol ester dehydrase-isomerase"/>
    <property type="match status" value="2"/>
</dbReference>
<dbReference type="PANTHER" id="PTHR28152">
    <property type="entry name" value="HYDROXYACYL-THIOESTER DEHYDRATASE TYPE 2, MITOCHONDRIAL"/>
    <property type="match status" value="1"/>
</dbReference>
<comment type="caution">
    <text evidence="3">The sequence shown here is derived from an EMBL/GenBank/DDBJ whole genome shotgun (WGS) entry which is preliminary data.</text>
</comment>
<dbReference type="Gene3D" id="3.10.129.10">
    <property type="entry name" value="Hotdog Thioesterase"/>
    <property type="match status" value="1"/>
</dbReference>
<gene>
    <name evidence="3" type="ORF">FHX44_116578</name>
</gene>
<keyword evidence="4" id="KW-1185">Reference proteome</keyword>
<accession>A0A561T0M0</accession>
<name>A0A561T0M0_9PSEU</name>
<dbReference type="InterPro" id="IPR039569">
    <property type="entry name" value="FAS1-like_DH_region"/>
</dbReference>
<proteinExistence type="predicted"/>